<name>A0A949TW10_9CLOT</name>
<dbReference type="InterPro" id="IPR007497">
    <property type="entry name" value="SIMPL/DUF541"/>
</dbReference>
<keyword evidence="3" id="KW-1185">Reference proteome</keyword>
<accession>A0A949TW10</accession>
<dbReference type="GO" id="GO:0006974">
    <property type="term" value="P:DNA damage response"/>
    <property type="evidence" value="ECO:0007669"/>
    <property type="project" value="TreeGrafter"/>
</dbReference>
<reference evidence="2" key="1">
    <citation type="submission" date="2020-12" db="EMBL/GenBank/DDBJ databases">
        <title>Clostridium thailandense sp. nov., a novel acetogenic bacterium isolated from peat land soil in Thailand.</title>
        <authorList>
            <person name="Chaikitkaew S."/>
            <person name="Birkeland N.K."/>
        </authorList>
    </citation>
    <scope>NUCLEOTIDE SEQUENCE</scope>
    <source>
        <strain evidence="2">PL3</strain>
    </source>
</reference>
<dbReference type="PANTHER" id="PTHR34387:SF1">
    <property type="entry name" value="PERIPLASMIC IMMUNOGENIC PROTEIN"/>
    <property type="match status" value="1"/>
</dbReference>
<feature type="coiled-coil region" evidence="1">
    <location>
        <begin position="148"/>
        <end position="175"/>
    </location>
</feature>
<evidence type="ECO:0000313" key="2">
    <source>
        <dbReference type="EMBL" id="MBV7272896.1"/>
    </source>
</evidence>
<dbReference type="Proteomes" id="UP000694308">
    <property type="component" value="Unassembled WGS sequence"/>
</dbReference>
<dbReference type="Pfam" id="PF04402">
    <property type="entry name" value="SIMPL"/>
    <property type="match status" value="1"/>
</dbReference>
<comment type="caution">
    <text evidence="2">The sequence shown here is derived from an EMBL/GenBank/DDBJ whole genome shotgun (WGS) entry which is preliminary data.</text>
</comment>
<evidence type="ECO:0000256" key="1">
    <source>
        <dbReference type="SAM" id="Coils"/>
    </source>
</evidence>
<dbReference type="AlphaFoldDB" id="A0A949TW10"/>
<gene>
    <name evidence="2" type="ORF">I6U48_08220</name>
</gene>
<dbReference type="RefSeq" id="WP_218319930.1">
    <property type="nucleotide sequence ID" value="NZ_JAEEGC010000035.1"/>
</dbReference>
<dbReference type="EMBL" id="JAEEGC010000035">
    <property type="protein sequence ID" value="MBV7272896.1"/>
    <property type="molecule type" value="Genomic_DNA"/>
</dbReference>
<evidence type="ECO:0000313" key="3">
    <source>
        <dbReference type="Proteomes" id="UP000694308"/>
    </source>
</evidence>
<organism evidence="2 3">
    <name type="scientific">Clostridium thailandense</name>
    <dbReference type="NCBI Taxonomy" id="2794346"/>
    <lineage>
        <taxon>Bacteria</taxon>
        <taxon>Bacillati</taxon>
        <taxon>Bacillota</taxon>
        <taxon>Clostridia</taxon>
        <taxon>Eubacteriales</taxon>
        <taxon>Clostridiaceae</taxon>
        <taxon>Clostridium</taxon>
    </lineage>
</organism>
<keyword evidence="1" id="KW-0175">Coiled coil</keyword>
<protein>
    <submittedName>
        <fullName evidence="2">SIMPL domain-containing protein</fullName>
    </submittedName>
</protein>
<sequence>MQRCFYSYPYLRSSQIDTNSNDMTIYGNGSIKVIPDIATASLGVITENKNLKNAQEENAIIANKVLNTLKNMGIKDRDIKTENYSISPEYNYVEGKQVFRAYRVVNSFMVIFRDINMIGKTIDAVVASGANTVNNITFTVEDTEKLYNQALKIAVKNAQEKANALEESLNVIVNKIPVRITEERQEIKPIGKQAFYAAPIDSTPIKEGEIEISASVKVVFNYFSRKF</sequence>
<proteinExistence type="predicted"/>
<dbReference type="PANTHER" id="PTHR34387">
    <property type="entry name" value="SLR1258 PROTEIN"/>
    <property type="match status" value="1"/>
</dbReference>
<dbReference type="InterPro" id="IPR052022">
    <property type="entry name" value="26kDa_periplasmic_antigen"/>
</dbReference>